<keyword evidence="2" id="KW-1185">Reference proteome</keyword>
<dbReference type="RefSeq" id="WP_162447191.1">
    <property type="nucleotide sequence ID" value="NZ_CP048222.1"/>
</dbReference>
<accession>A0A6C0GV88</accession>
<reference evidence="1 2" key="1">
    <citation type="submission" date="2020-01" db="EMBL/GenBank/DDBJ databases">
        <authorList>
            <person name="Kim M.K."/>
        </authorList>
    </citation>
    <scope>NUCLEOTIDE SEQUENCE [LARGE SCALE GENOMIC DNA]</scope>
    <source>
        <strain evidence="1 2">172606-1</strain>
    </source>
</reference>
<gene>
    <name evidence="1" type="ORF">GXP67_33665</name>
</gene>
<evidence type="ECO:0000313" key="1">
    <source>
        <dbReference type="EMBL" id="QHT71252.1"/>
    </source>
</evidence>
<dbReference type="Proteomes" id="UP000480178">
    <property type="component" value="Chromosome"/>
</dbReference>
<name>A0A6C0GV88_9BACT</name>
<dbReference type="EMBL" id="CP048222">
    <property type="protein sequence ID" value="QHT71252.1"/>
    <property type="molecule type" value="Genomic_DNA"/>
</dbReference>
<sequence>MEILEDTILFPQGYYFTVSQVHTDKKISKEKITEINLNTFPPSFVLDDKEVIFVAYDGKAQLEHFGLKNNINIVERFDIWEHINQPFLDTEFDLAEKADTLNPLAKNGVSEEETIAIRKKIKSVMNANFFAWEWIYLGQFDYLMWAKPLTVETYAWSMEIALRNYREKK</sequence>
<dbReference type="AlphaFoldDB" id="A0A6C0GV88"/>
<dbReference type="KEGG" id="rhoz:GXP67_33665"/>
<organism evidence="1 2">
    <name type="scientific">Rhodocytophaga rosea</name>
    <dbReference type="NCBI Taxonomy" id="2704465"/>
    <lineage>
        <taxon>Bacteria</taxon>
        <taxon>Pseudomonadati</taxon>
        <taxon>Bacteroidota</taxon>
        <taxon>Cytophagia</taxon>
        <taxon>Cytophagales</taxon>
        <taxon>Rhodocytophagaceae</taxon>
        <taxon>Rhodocytophaga</taxon>
    </lineage>
</organism>
<proteinExistence type="predicted"/>
<evidence type="ECO:0000313" key="2">
    <source>
        <dbReference type="Proteomes" id="UP000480178"/>
    </source>
</evidence>
<protein>
    <submittedName>
        <fullName evidence="1">Uncharacterized protein</fullName>
    </submittedName>
</protein>